<dbReference type="InterPro" id="IPR013546">
    <property type="entry name" value="PII_UdlTrfase/GS_AdlTrfase"/>
</dbReference>
<dbReference type="InterPro" id="IPR043519">
    <property type="entry name" value="NT_sf"/>
</dbReference>
<evidence type="ECO:0000256" key="5">
    <source>
        <dbReference type="ARBA" id="ARBA00022842"/>
    </source>
</evidence>
<protein>
    <submittedName>
        <fullName evidence="9">Glutamate-ammonia-ligase adenylyltransferase</fullName>
    </submittedName>
</protein>
<evidence type="ECO:0000256" key="2">
    <source>
        <dbReference type="ARBA" id="ARBA00022695"/>
    </source>
</evidence>
<evidence type="ECO:0000256" key="3">
    <source>
        <dbReference type="ARBA" id="ARBA00022741"/>
    </source>
</evidence>
<sequence length="915" mass="103587">MASLAARVAASPYLSRLGARCALSTPKDASVLEAAQEVVFDALRAPVADELDAAEATLLLRKSEFSWLWAHAELAGWQTPEERGRRWTQFAELSIDYALRLAWLRVANEHKQVQDVALRTDGRVPGLFILGMGKLGGGDLNFSSDVDLVGYFDPDVVPVPEVLGKSYVCHRVLQELTRILTQGETHDFVWRVDWRLRPNASATTLAMSSHAAEEYYFYRASPWHRLAMMKARVVAGDVDIGTQFLTDMTPFIWRQNLDYRALDELAEIKQRINLEHPALRSQRQWREPIVEEIGGFNVKLGTGGIREIEFKVNALQLIWGGRRRELRVTNTVQALRVLAQCDQIPEADAEALIGGYQTLRRIENAIQLLGNQQTHLIPSDGTRQQQLLTLLGIHDWSTLVADLNAVRQLVSRHFTELFTDRAAEDNDPIVWPEGLSAQADGIVEAWESGYHLYGVSNQVRHRLVPLTRGIANYLAEQNSHSGQDPSVTVVRLHDFFRALPSGEQYFRLLAESPALLRSIVPPLLYSPAMTSLLKQSPHIIDCYVQGDWRYPEPFESEYVLQAESYEGQLERMRRFVNEHLYQLYLRFLQGEIAVIEFQTALTQLAEHSIQLAMQAVRVNMGLDSVPVAVIGMGKMGMRRMSPMSDLDLIFVFDQQAASLDQASRFVSRLQTAISTPMREGILYELDTRLRPSGKSGAPTVSIDSYATHHMERAHTWEHIALVPSRVVHGAPEISARINQLKADVLTRPRDEAQFLRDALKMWARISEHRIDDTALHDMNSKLRVGGLMQAEYLASCLVLKHGSRLSASGMEFDVLLANALKESGLEELPEVIQFWRIQQLWERLLGKTDQPISSLRDQYFSRLLEHLEMGSMDELIVYKKHCIELVENGLNELFTGLDQSADAIDAWLEHRVSWV</sequence>
<feature type="domain" description="Glutamate-ammonia ligase adenylyltransferase repeated" evidence="7">
    <location>
        <begin position="27"/>
        <end position="245"/>
    </location>
</feature>
<dbReference type="Pfam" id="PF08335">
    <property type="entry name" value="GlnD_UR_UTase"/>
    <property type="match status" value="1"/>
</dbReference>
<keyword evidence="3" id="KW-0547">Nucleotide-binding</keyword>
<keyword evidence="2 9" id="KW-0548">Nucleotidyltransferase</keyword>
<evidence type="ECO:0000256" key="4">
    <source>
        <dbReference type="ARBA" id="ARBA00022840"/>
    </source>
</evidence>
<accession>A0A918RR92</accession>
<keyword evidence="4" id="KW-0067">ATP-binding</keyword>
<proteinExistence type="predicted"/>
<evidence type="ECO:0000313" key="10">
    <source>
        <dbReference type="Proteomes" id="UP000614811"/>
    </source>
</evidence>
<organism evidence="9 10">
    <name type="scientific">Arenicella chitinivorans</name>
    <dbReference type="NCBI Taxonomy" id="1329800"/>
    <lineage>
        <taxon>Bacteria</taxon>
        <taxon>Pseudomonadati</taxon>
        <taxon>Pseudomonadota</taxon>
        <taxon>Gammaproteobacteria</taxon>
        <taxon>Arenicellales</taxon>
        <taxon>Arenicellaceae</taxon>
        <taxon>Arenicella</taxon>
    </lineage>
</organism>
<evidence type="ECO:0000256" key="6">
    <source>
        <dbReference type="ARBA" id="ARBA00023268"/>
    </source>
</evidence>
<name>A0A918RR92_9GAMM</name>
<dbReference type="GO" id="GO:0005524">
    <property type="term" value="F:ATP binding"/>
    <property type="evidence" value="ECO:0007669"/>
    <property type="project" value="UniProtKB-KW"/>
</dbReference>
<dbReference type="InterPro" id="IPR005190">
    <property type="entry name" value="GlnE_rpt_dom"/>
</dbReference>
<dbReference type="GO" id="GO:0008882">
    <property type="term" value="F:[glutamate-ammonia-ligase] adenylyltransferase activity"/>
    <property type="evidence" value="ECO:0007669"/>
    <property type="project" value="InterPro"/>
</dbReference>
<dbReference type="GO" id="GO:0005829">
    <property type="term" value="C:cytosol"/>
    <property type="evidence" value="ECO:0007669"/>
    <property type="project" value="TreeGrafter"/>
</dbReference>
<keyword evidence="6" id="KW-0511">Multifunctional enzyme</keyword>
<dbReference type="PANTHER" id="PTHR30621">
    <property type="entry name" value="GLUTAMINE SYNTHETASE ADENYLYLTRANSFERASE"/>
    <property type="match status" value="1"/>
</dbReference>
<keyword evidence="5" id="KW-0460">Magnesium</keyword>
<reference evidence="9" key="1">
    <citation type="journal article" date="2014" name="Int. J. Syst. Evol. Microbiol.">
        <title>Complete genome sequence of Corynebacterium casei LMG S-19264T (=DSM 44701T), isolated from a smear-ripened cheese.</title>
        <authorList>
            <consortium name="US DOE Joint Genome Institute (JGI-PGF)"/>
            <person name="Walter F."/>
            <person name="Albersmeier A."/>
            <person name="Kalinowski J."/>
            <person name="Ruckert C."/>
        </authorList>
    </citation>
    <scope>NUCLEOTIDE SEQUENCE</scope>
    <source>
        <strain evidence="9">KCTC 12711</strain>
    </source>
</reference>
<gene>
    <name evidence="9" type="primary">glnE</name>
    <name evidence="9" type="ORF">GCM10008090_17210</name>
</gene>
<dbReference type="SUPFAM" id="SSF81593">
    <property type="entry name" value="Nucleotidyltransferase substrate binding subunit/domain"/>
    <property type="match status" value="2"/>
</dbReference>
<keyword evidence="1" id="KW-0808">Transferase</keyword>
<dbReference type="CDD" id="cd05401">
    <property type="entry name" value="NT_GlnE_GlnD_like"/>
    <property type="match status" value="2"/>
</dbReference>
<dbReference type="Pfam" id="PF03710">
    <property type="entry name" value="GlnE"/>
    <property type="match status" value="2"/>
</dbReference>
<dbReference type="GO" id="GO:0000820">
    <property type="term" value="P:regulation of glutamine family amino acid metabolic process"/>
    <property type="evidence" value="ECO:0007669"/>
    <property type="project" value="TreeGrafter"/>
</dbReference>
<dbReference type="Gene3D" id="1.20.120.330">
    <property type="entry name" value="Nucleotidyltransferases domain 2"/>
    <property type="match status" value="2"/>
</dbReference>
<comment type="caution">
    <text evidence="9">The sequence shown here is derived from an EMBL/GenBank/DDBJ whole genome shotgun (WGS) entry which is preliminary data.</text>
</comment>
<dbReference type="PANTHER" id="PTHR30621:SF0">
    <property type="entry name" value="BIFUNCTIONAL GLUTAMINE SYNTHETASE ADENYLYLTRANSFERASE_ADENYLYL-REMOVING ENZYME"/>
    <property type="match status" value="1"/>
</dbReference>
<reference evidence="9" key="2">
    <citation type="submission" date="2020-09" db="EMBL/GenBank/DDBJ databases">
        <authorList>
            <person name="Sun Q."/>
            <person name="Kim S."/>
        </authorList>
    </citation>
    <scope>NUCLEOTIDE SEQUENCE</scope>
    <source>
        <strain evidence="9">KCTC 12711</strain>
    </source>
</reference>
<dbReference type="Gene3D" id="3.30.460.10">
    <property type="entry name" value="Beta Polymerase, domain 2"/>
    <property type="match status" value="2"/>
</dbReference>
<feature type="domain" description="PII-uridylyltransferase/Glutamine-synthetase adenylyltransferase" evidence="8">
    <location>
        <begin position="294"/>
        <end position="418"/>
    </location>
</feature>
<evidence type="ECO:0000259" key="7">
    <source>
        <dbReference type="Pfam" id="PF03710"/>
    </source>
</evidence>
<dbReference type="SUPFAM" id="SSF81301">
    <property type="entry name" value="Nucleotidyltransferase"/>
    <property type="match status" value="2"/>
</dbReference>
<dbReference type="Proteomes" id="UP000614811">
    <property type="component" value="Unassembled WGS sequence"/>
</dbReference>
<keyword evidence="10" id="KW-1185">Reference proteome</keyword>
<dbReference type="EMBL" id="BMXA01000002">
    <property type="protein sequence ID" value="GHA07941.1"/>
    <property type="molecule type" value="Genomic_DNA"/>
</dbReference>
<evidence type="ECO:0000259" key="8">
    <source>
        <dbReference type="Pfam" id="PF08335"/>
    </source>
</evidence>
<dbReference type="RefSeq" id="WP_189399853.1">
    <property type="nucleotide sequence ID" value="NZ_BMXA01000002.1"/>
</dbReference>
<evidence type="ECO:0000256" key="1">
    <source>
        <dbReference type="ARBA" id="ARBA00022679"/>
    </source>
</evidence>
<feature type="domain" description="Glutamate-ammonia ligase adenylyltransferase repeated" evidence="7">
    <location>
        <begin position="526"/>
        <end position="738"/>
    </location>
</feature>
<evidence type="ECO:0000313" key="9">
    <source>
        <dbReference type="EMBL" id="GHA07941.1"/>
    </source>
</evidence>
<dbReference type="InterPro" id="IPR023057">
    <property type="entry name" value="GlnE"/>
</dbReference>
<dbReference type="AlphaFoldDB" id="A0A918RR92"/>